<dbReference type="EMBL" id="NEWD01000020">
    <property type="protein sequence ID" value="OXN00187.1"/>
    <property type="molecule type" value="Genomic_DNA"/>
</dbReference>
<dbReference type="InterPro" id="IPR004748">
    <property type="entry name" value="Polyol_permease-like"/>
</dbReference>
<organism evidence="10 11">
    <name type="scientific">Bifidobacterium vansinderenii</name>
    <dbReference type="NCBI Taxonomy" id="1984871"/>
    <lineage>
        <taxon>Bacteria</taxon>
        <taxon>Bacillati</taxon>
        <taxon>Actinomycetota</taxon>
        <taxon>Actinomycetes</taxon>
        <taxon>Bifidobacteriales</taxon>
        <taxon>Bifidobacteriaceae</taxon>
        <taxon>Bifidobacterium</taxon>
    </lineage>
</organism>
<dbReference type="Proteomes" id="UP000215433">
    <property type="component" value="Unassembled WGS sequence"/>
</dbReference>
<dbReference type="GO" id="GO:0022857">
    <property type="term" value="F:transmembrane transporter activity"/>
    <property type="evidence" value="ECO:0007669"/>
    <property type="project" value="InterPro"/>
</dbReference>
<evidence type="ECO:0000256" key="2">
    <source>
        <dbReference type="ARBA" id="ARBA00022448"/>
    </source>
</evidence>
<evidence type="ECO:0000313" key="10">
    <source>
        <dbReference type="EMBL" id="OXN00187.1"/>
    </source>
</evidence>
<feature type="transmembrane region" description="Helical" evidence="8">
    <location>
        <begin position="53"/>
        <end position="74"/>
    </location>
</feature>
<accession>A0A229VX55</accession>
<evidence type="ECO:0000256" key="4">
    <source>
        <dbReference type="ARBA" id="ARBA00022692"/>
    </source>
</evidence>
<evidence type="ECO:0000256" key="5">
    <source>
        <dbReference type="ARBA" id="ARBA00022989"/>
    </source>
</evidence>
<feature type="transmembrane region" description="Helical" evidence="8">
    <location>
        <begin position="269"/>
        <end position="287"/>
    </location>
</feature>
<comment type="caution">
    <text evidence="10">The sequence shown here is derived from an EMBL/GenBank/DDBJ whole genome shotgun (WGS) entry which is preliminary data.</text>
</comment>
<sequence>MLKMIEKFGIPRTLLLGFLAVAIFMTGDGFELTFLSKYMVDQGFTAAQASGLVTVYGLFAALGGWTAGVLAEMFGARRVMMFGACWWIGVHLVFLAVALPSGIYPFILAVYAVRGIGYPLFIYSFVVLMAQYITPARLASATGFFWTCFSLGIGVFGAYLPSFIMPHFGEYKTFWFALPFSIVGTIMCFFCVPKNKVVKGEGLSRREQLKELTDGATILFTNRKIAICAIIRIINNLLLYGFPVIMPLYLCTTKYGGINIFKTEEWMRIWGFVFVVTLIFNTFWGWFMDRFGWVWPMRWFGCGVLAVGSVLFYYMPRWFGPNALMMIIASIVVGIGTCAFSCLPTIMTLEAPDKQGAALSAYNLAAGLTTFVGPGIATLLLPAVGIEGICWTYAALYVVAFLLTLTLHPHQPGFDEKGHRIPGAKTLGDALMEEQEQAEREQEEKRDVALVANSPAASPSPMIATAKA</sequence>
<gene>
    <name evidence="10" type="ORF">Tam10B_1534</name>
</gene>
<dbReference type="InterPro" id="IPR036259">
    <property type="entry name" value="MFS_trans_sf"/>
</dbReference>
<feature type="region of interest" description="Disordered" evidence="7">
    <location>
        <begin position="432"/>
        <end position="468"/>
    </location>
</feature>
<reference evidence="10 11" key="1">
    <citation type="submission" date="2017-05" db="EMBL/GenBank/DDBJ databases">
        <title>Bifidobacterium vansinderenii sp. nov.</title>
        <authorList>
            <person name="Lugli G.A."/>
            <person name="Duranti S."/>
            <person name="Mangifesta M."/>
        </authorList>
    </citation>
    <scope>NUCLEOTIDE SEQUENCE [LARGE SCALE GENOMIC DNA]</scope>
    <source>
        <strain evidence="10 11">Tam10B</strain>
    </source>
</reference>
<dbReference type="InterPro" id="IPR050171">
    <property type="entry name" value="MFS_Transporters"/>
</dbReference>
<keyword evidence="5 8" id="KW-1133">Transmembrane helix</keyword>
<evidence type="ECO:0000256" key="6">
    <source>
        <dbReference type="ARBA" id="ARBA00023136"/>
    </source>
</evidence>
<feature type="transmembrane region" description="Helical" evidence="8">
    <location>
        <begin position="299"/>
        <end position="315"/>
    </location>
</feature>
<feature type="transmembrane region" description="Helical" evidence="8">
    <location>
        <begin position="141"/>
        <end position="161"/>
    </location>
</feature>
<proteinExistence type="predicted"/>
<dbReference type="OrthoDB" id="3522477at2"/>
<feature type="transmembrane region" description="Helical" evidence="8">
    <location>
        <begin position="391"/>
        <end position="407"/>
    </location>
</feature>
<keyword evidence="4 8" id="KW-0812">Transmembrane</keyword>
<evidence type="ECO:0000259" key="9">
    <source>
        <dbReference type="PROSITE" id="PS50850"/>
    </source>
</evidence>
<evidence type="ECO:0000313" key="11">
    <source>
        <dbReference type="Proteomes" id="UP000215433"/>
    </source>
</evidence>
<dbReference type="AlphaFoldDB" id="A0A229VX55"/>
<feature type="compositionally biased region" description="Basic and acidic residues" evidence="7">
    <location>
        <begin position="437"/>
        <end position="448"/>
    </location>
</feature>
<dbReference type="RefSeq" id="WP_093960681.1">
    <property type="nucleotide sequence ID" value="NZ_NEWD01000020.1"/>
</dbReference>
<feature type="transmembrane region" description="Helical" evidence="8">
    <location>
        <begin position="327"/>
        <end position="349"/>
    </location>
</feature>
<feature type="transmembrane region" description="Helical" evidence="8">
    <location>
        <begin position="225"/>
        <end position="249"/>
    </location>
</feature>
<dbReference type="InterPro" id="IPR020846">
    <property type="entry name" value="MFS_dom"/>
</dbReference>
<feature type="transmembrane region" description="Helical" evidence="8">
    <location>
        <begin position="86"/>
        <end position="110"/>
    </location>
</feature>
<dbReference type="PANTHER" id="PTHR23517:SF3">
    <property type="entry name" value="INTEGRAL MEMBRANE TRANSPORT PROTEIN"/>
    <property type="match status" value="1"/>
</dbReference>
<comment type="subcellular location">
    <subcellularLocation>
        <location evidence="1">Cell membrane</location>
        <topology evidence="1">Multi-pass membrane protein</topology>
    </subcellularLocation>
</comment>
<protein>
    <submittedName>
        <fullName evidence="10">Cytochrome C biogenesis protein CcdA</fullName>
    </submittedName>
</protein>
<evidence type="ECO:0000256" key="8">
    <source>
        <dbReference type="SAM" id="Phobius"/>
    </source>
</evidence>
<dbReference type="PANTHER" id="PTHR23517">
    <property type="entry name" value="RESISTANCE PROTEIN MDTM, PUTATIVE-RELATED-RELATED"/>
    <property type="match status" value="1"/>
</dbReference>
<dbReference type="SUPFAM" id="SSF103473">
    <property type="entry name" value="MFS general substrate transporter"/>
    <property type="match status" value="1"/>
</dbReference>
<keyword evidence="11" id="KW-1185">Reference proteome</keyword>
<dbReference type="Gene3D" id="1.20.1250.20">
    <property type="entry name" value="MFS general substrate transporter like domains"/>
    <property type="match status" value="2"/>
</dbReference>
<feature type="transmembrane region" description="Helical" evidence="8">
    <location>
        <begin position="361"/>
        <end position="385"/>
    </location>
</feature>
<dbReference type="NCBIfam" id="TIGR00897">
    <property type="entry name" value="2A0118"/>
    <property type="match status" value="1"/>
</dbReference>
<evidence type="ECO:0000256" key="7">
    <source>
        <dbReference type="SAM" id="MobiDB-lite"/>
    </source>
</evidence>
<feature type="domain" description="Major facilitator superfamily (MFS) profile" evidence="9">
    <location>
        <begin position="13"/>
        <end position="412"/>
    </location>
</feature>
<keyword evidence="2" id="KW-0813">Transport</keyword>
<dbReference type="Pfam" id="PF07690">
    <property type="entry name" value="MFS_1"/>
    <property type="match status" value="2"/>
</dbReference>
<feature type="transmembrane region" description="Helical" evidence="8">
    <location>
        <begin position="173"/>
        <end position="192"/>
    </location>
</feature>
<name>A0A229VX55_9BIFI</name>
<keyword evidence="3" id="KW-1003">Cell membrane</keyword>
<evidence type="ECO:0000256" key="3">
    <source>
        <dbReference type="ARBA" id="ARBA00022475"/>
    </source>
</evidence>
<dbReference type="InterPro" id="IPR011701">
    <property type="entry name" value="MFS"/>
</dbReference>
<dbReference type="GO" id="GO:0005886">
    <property type="term" value="C:plasma membrane"/>
    <property type="evidence" value="ECO:0007669"/>
    <property type="project" value="UniProtKB-SubCell"/>
</dbReference>
<dbReference type="PROSITE" id="PS50850">
    <property type="entry name" value="MFS"/>
    <property type="match status" value="1"/>
</dbReference>
<keyword evidence="6 8" id="KW-0472">Membrane</keyword>
<dbReference type="CDD" id="cd17337">
    <property type="entry name" value="MFS_CsbX"/>
    <property type="match status" value="1"/>
</dbReference>
<evidence type="ECO:0000256" key="1">
    <source>
        <dbReference type="ARBA" id="ARBA00004651"/>
    </source>
</evidence>
<feature type="transmembrane region" description="Helical" evidence="8">
    <location>
        <begin position="116"/>
        <end position="134"/>
    </location>
</feature>